<organism evidence="1">
    <name type="scientific">Brugia malayi</name>
    <name type="common">Filarial nematode worm</name>
    <dbReference type="NCBI Taxonomy" id="6279"/>
    <lineage>
        <taxon>Eukaryota</taxon>
        <taxon>Metazoa</taxon>
        <taxon>Ecdysozoa</taxon>
        <taxon>Nematoda</taxon>
        <taxon>Chromadorea</taxon>
        <taxon>Rhabditida</taxon>
        <taxon>Spirurina</taxon>
        <taxon>Spiruromorpha</taxon>
        <taxon>Filarioidea</taxon>
        <taxon>Onchocercidae</taxon>
        <taxon>Brugia</taxon>
    </lineage>
</organism>
<evidence type="ECO:0000313" key="1">
    <source>
        <dbReference type="EMBL" id="CDQ08132.1"/>
    </source>
</evidence>
<reference evidence="1" key="1">
    <citation type="journal article" date="2007" name="Science">
        <title>Draft genome of the filarial nematode parasite Brugia malayi.</title>
        <authorList>
            <person name="Ghedin E."/>
            <person name="Wang S."/>
            <person name="Spiro D."/>
            <person name="Caler E."/>
            <person name="Zhao Q."/>
            <person name="Crabtree J."/>
            <person name="Allen J.E."/>
            <person name="Delcher A.L."/>
            <person name="Guiliano D.B."/>
            <person name="Miranda-Saavedra D."/>
            <person name="Angiuoli S.V."/>
            <person name="Creasy T."/>
            <person name="Amedeo P."/>
            <person name="Haas B."/>
            <person name="El-Sayed N.M."/>
            <person name="Wortman J.R."/>
            <person name="Feldblyum T."/>
            <person name="Tallon L."/>
            <person name="Schatz M."/>
            <person name="Shumway M."/>
            <person name="Koo H."/>
            <person name="Salzberg S.L."/>
            <person name="Schobel S."/>
            <person name="Pertea M."/>
            <person name="Pop M."/>
            <person name="White O."/>
            <person name="Barton G.J."/>
            <person name="Carlow C.K."/>
            <person name="Crawford M.J."/>
            <person name="Daub J."/>
            <person name="Dimmic M.W."/>
            <person name="Estes C.F."/>
            <person name="Foster J.M."/>
            <person name="Ganatra M."/>
            <person name="Gregory W.F."/>
            <person name="Johnson N.M."/>
            <person name="Jin J."/>
            <person name="Komuniecki R."/>
            <person name="Korf I."/>
            <person name="Kumar S."/>
            <person name="Laney S."/>
            <person name="Li B.W."/>
            <person name="Li W."/>
            <person name="Lindblom T.H."/>
            <person name="Lustigman S."/>
            <person name="Ma D."/>
            <person name="Maina C.V."/>
            <person name="Martin D.M."/>
            <person name="McCarter J.P."/>
            <person name="McReynolds L."/>
            <person name="Mitreva M."/>
            <person name="Nutman T.B."/>
            <person name="Parkinson J."/>
            <person name="Peregrin-Alvarez J.M."/>
            <person name="Poole C."/>
            <person name="Ren Q."/>
            <person name="Saunders L."/>
            <person name="Sluder A.E."/>
            <person name="Smith K."/>
            <person name="Stanke M."/>
            <person name="Unnasch T.R."/>
            <person name="Ware J."/>
            <person name="Wei A.D."/>
            <person name="Weil G."/>
            <person name="Williams D.J."/>
            <person name="Zhang Y."/>
            <person name="Williams S.A."/>
            <person name="Fraser-Liggett C."/>
            <person name="Slatko B."/>
            <person name="Blaxter M.L."/>
            <person name="Scott A.L."/>
        </authorList>
    </citation>
    <scope>NUCLEOTIDE SEQUENCE</scope>
    <source>
        <strain evidence="1">FR3</strain>
    </source>
</reference>
<name>A0A1I9GBF4_BRUMA</name>
<reference evidence="1" key="2">
    <citation type="submission" date="2012-12" db="EMBL/GenBank/DDBJ databases">
        <authorList>
            <consortium name="WormBase Consortium"/>
            <person name="Ghedin E."/>
            <person name="Paulini M."/>
        </authorList>
    </citation>
    <scope>NUCLEOTIDE SEQUENCE</scope>
    <source>
        <strain evidence="1">FR3</strain>
    </source>
</reference>
<accession>A0A1I9GBF4</accession>
<dbReference type="EMBL" id="LN863703">
    <property type="protein sequence ID" value="CDQ08132.1"/>
    <property type="molecule type" value="Genomic_DNA"/>
</dbReference>
<protein>
    <submittedName>
        <fullName evidence="1">Bm12469</fullName>
    </submittedName>
</protein>
<gene>
    <name evidence="1" type="primary">Bm12469</name>
    <name evidence="1" type="ORF">BM_Bm12469</name>
</gene>
<proteinExistence type="predicted"/>
<sequence>MDVASIVYKGTASTRCWAPRNFQSERWYHGRSIGHCSFKTEEGLCKVDEGPGTFCDGSSSSFQYSGVALCDKRSTSDTL</sequence>
<dbReference type="AlphaFoldDB" id="A0A1I9GBF4"/>